<comment type="similarity">
    <text evidence="1">Belongs to the FAD-binding monooxygenase family.</text>
</comment>
<dbReference type="Gene3D" id="3.50.50.60">
    <property type="entry name" value="FAD/NAD(P)-binding domain"/>
    <property type="match status" value="2"/>
</dbReference>
<dbReference type="PANTHER" id="PTHR42877:SF7">
    <property type="entry name" value="FLAVIN-BINDING MONOOXYGENASE-RELATED"/>
    <property type="match status" value="1"/>
</dbReference>
<keyword evidence="2" id="KW-0285">Flavoprotein</keyword>
<feature type="compositionally biased region" description="Basic and acidic residues" evidence="5">
    <location>
        <begin position="1"/>
        <end position="10"/>
    </location>
</feature>
<evidence type="ECO:0000256" key="4">
    <source>
        <dbReference type="ARBA" id="ARBA00023002"/>
    </source>
</evidence>
<evidence type="ECO:0000256" key="1">
    <source>
        <dbReference type="ARBA" id="ARBA00010139"/>
    </source>
</evidence>
<dbReference type="OrthoDB" id="74360at2759"/>
<dbReference type="InterPro" id="IPR020946">
    <property type="entry name" value="Flavin_mOase-like"/>
</dbReference>
<keyword evidence="3" id="KW-0274">FAD</keyword>
<feature type="region of interest" description="Disordered" evidence="5">
    <location>
        <begin position="1"/>
        <end position="29"/>
    </location>
</feature>
<evidence type="ECO:0000313" key="6">
    <source>
        <dbReference type="EMBL" id="KAF2094347.1"/>
    </source>
</evidence>
<name>A0A9P4M4J5_9PEZI</name>
<sequence>MAPSRERIDSVVENGQQKGPVSEEVHERPLNSRSRVSVVCIGAGVSGIATAIRVQETLENCDFTIYEKNGDLGGTWLENRHEPCEIWYPGCACDVPAHAYTYTFEPNPDYSRYYVGSLEIHAYLKAVAKKHDVEKYVQYHHKLVSAVWNEELGLWELAFEVSNSEKPEETQYFQRTCNVLINAGGLLNNWKWPAITGLTTFKGHLCHSARWKDFDWEGKNIAVIGSGSSAIQIVPELQPIVGKMKAFIRSPTWIAPSQGFVDPKNEGPKNFHYTAAEKRKFREDPDEFLRYRKRIESDMNRTFDTFVKDSPKQKEAIHVFAKIMKDRLGGNEELASRLTPKFGVGCRRLTPGQNFLESLVKENVEVISDEIDHIEAEGLVTADGKLHKVDAIVCATGFNTTYRPRFKLVGRQGIPLFDLWADTNAVEAYLAMAIPGFPNYFMFLGPNAPISNGTLIPVMEKQSEYMIRFVDKMQRQNLKAFDVKSDVVSQLNERHQKFLQRMVFTDNCRSWYKGGRADGKVIGIWPGSSLHYFETISEPRYEDWDYVYRENNQWDFLGNGWTLLETKDRETKEEDLAFYLLKPKEVLEAPES</sequence>
<keyword evidence="6" id="KW-0503">Monooxygenase</keyword>
<dbReference type="InterPro" id="IPR036188">
    <property type="entry name" value="FAD/NAD-bd_sf"/>
</dbReference>
<evidence type="ECO:0000313" key="7">
    <source>
        <dbReference type="Proteomes" id="UP000799772"/>
    </source>
</evidence>
<gene>
    <name evidence="6" type="ORF">NA57DRAFT_46453</name>
</gene>
<reference evidence="6" key="1">
    <citation type="journal article" date="2020" name="Stud. Mycol.">
        <title>101 Dothideomycetes genomes: a test case for predicting lifestyles and emergence of pathogens.</title>
        <authorList>
            <person name="Haridas S."/>
            <person name="Albert R."/>
            <person name="Binder M."/>
            <person name="Bloem J."/>
            <person name="Labutti K."/>
            <person name="Salamov A."/>
            <person name="Andreopoulos B."/>
            <person name="Baker S."/>
            <person name="Barry K."/>
            <person name="Bills G."/>
            <person name="Bluhm B."/>
            <person name="Cannon C."/>
            <person name="Castanera R."/>
            <person name="Culley D."/>
            <person name="Daum C."/>
            <person name="Ezra D."/>
            <person name="Gonzalez J."/>
            <person name="Henrissat B."/>
            <person name="Kuo A."/>
            <person name="Liang C."/>
            <person name="Lipzen A."/>
            <person name="Lutzoni F."/>
            <person name="Magnuson J."/>
            <person name="Mondo S."/>
            <person name="Nolan M."/>
            <person name="Ohm R."/>
            <person name="Pangilinan J."/>
            <person name="Park H.-J."/>
            <person name="Ramirez L."/>
            <person name="Alfaro M."/>
            <person name="Sun H."/>
            <person name="Tritt A."/>
            <person name="Yoshinaga Y."/>
            <person name="Zwiers L.-H."/>
            <person name="Turgeon B."/>
            <person name="Goodwin S."/>
            <person name="Spatafora J."/>
            <person name="Crous P."/>
            <person name="Grigoriev I."/>
        </authorList>
    </citation>
    <scope>NUCLEOTIDE SEQUENCE</scope>
    <source>
        <strain evidence="6">CBS 133067</strain>
    </source>
</reference>
<accession>A0A9P4M4J5</accession>
<proteinExistence type="inferred from homology"/>
<evidence type="ECO:0000256" key="5">
    <source>
        <dbReference type="SAM" id="MobiDB-lite"/>
    </source>
</evidence>
<comment type="caution">
    <text evidence="6">The sequence shown here is derived from an EMBL/GenBank/DDBJ whole genome shotgun (WGS) entry which is preliminary data.</text>
</comment>
<dbReference type="Proteomes" id="UP000799772">
    <property type="component" value="Unassembled WGS sequence"/>
</dbReference>
<dbReference type="GO" id="GO:0004499">
    <property type="term" value="F:N,N-dimethylaniline monooxygenase activity"/>
    <property type="evidence" value="ECO:0007669"/>
    <property type="project" value="InterPro"/>
</dbReference>
<dbReference type="GO" id="GO:0050661">
    <property type="term" value="F:NADP binding"/>
    <property type="evidence" value="ECO:0007669"/>
    <property type="project" value="InterPro"/>
</dbReference>
<keyword evidence="4" id="KW-0560">Oxidoreductase</keyword>
<evidence type="ECO:0000256" key="3">
    <source>
        <dbReference type="ARBA" id="ARBA00022827"/>
    </source>
</evidence>
<dbReference type="PANTHER" id="PTHR42877">
    <property type="entry name" value="L-ORNITHINE N(5)-MONOOXYGENASE-RELATED"/>
    <property type="match status" value="1"/>
</dbReference>
<organism evidence="6 7">
    <name type="scientific">Rhizodiscina lignyota</name>
    <dbReference type="NCBI Taxonomy" id="1504668"/>
    <lineage>
        <taxon>Eukaryota</taxon>
        <taxon>Fungi</taxon>
        <taxon>Dikarya</taxon>
        <taxon>Ascomycota</taxon>
        <taxon>Pezizomycotina</taxon>
        <taxon>Dothideomycetes</taxon>
        <taxon>Pleosporomycetidae</taxon>
        <taxon>Aulographales</taxon>
        <taxon>Rhizodiscinaceae</taxon>
        <taxon>Rhizodiscina</taxon>
    </lineage>
</organism>
<dbReference type="EMBL" id="ML978134">
    <property type="protein sequence ID" value="KAF2094347.1"/>
    <property type="molecule type" value="Genomic_DNA"/>
</dbReference>
<dbReference type="InterPro" id="IPR051209">
    <property type="entry name" value="FAD-bind_Monooxygenase_sf"/>
</dbReference>
<evidence type="ECO:0000256" key="2">
    <source>
        <dbReference type="ARBA" id="ARBA00022630"/>
    </source>
</evidence>
<dbReference type="GO" id="GO:0050660">
    <property type="term" value="F:flavin adenine dinucleotide binding"/>
    <property type="evidence" value="ECO:0007669"/>
    <property type="project" value="InterPro"/>
</dbReference>
<dbReference type="SUPFAM" id="SSF51905">
    <property type="entry name" value="FAD/NAD(P)-binding domain"/>
    <property type="match status" value="1"/>
</dbReference>
<keyword evidence="7" id="KW-1185">Reference proteome</keyword>
<dbReference type="AlphaFoldDB" id="A0A9P4M4J5"/>
<dbReference type="Pfam" id="PF00743">
    <property type="entry name" value="FMO-like"/>
    <property type="match status" value="1"/>
</dbReference>
<protein>
    <submittedName>
        <fullName evidence="6">Flavin-binding monooxygenase</fullName>
    </submittedName>
</protein>